<feature type="domain" description="LysM" evidence="2">
    <location>
        <begin position="72"/>
        <end position="117"/>
    </location>
</feature>
<dbReference type="RefSeq" id="WP_248252959.1">
    <property type="nucleotide sequence ID" value="NZ_JAIWJX010000002.1"/>
</dbReference>
<organism evidence="3 4">
    <name type="scientific">Fictibacillus marinisediminis</name>
    <dbReference type="NCBI Taxonomy" id="2878389"/>
    <lineage>
        <taxon>Bacteria</taxon>
        <taxon>Bacillati</taxon>
        <taxon>Bacillota</taxon>
        <taxon>Bacilli</taxon>
        <taxon>Bacillales</taxon>
        <taxon>Fictibacillaceae</taxon>
        <taxon>Fictibacillus</taxon>
    </lineage>
</organism>
<keyword evidence="1" id="KW-0732">Signal</keyword>
<dbReference type="InterPro" id="IPR036779">
    <property type="entry name" value="LysM_dom_sf"/>
</dbReference>
<dbReference type="PANTHER" id="PTHR31157:SF1">
    <property type="entry name" value="SCP DOMAIN-CONTAINING PROTEIN"/>
    <property type="match status" value="1"/>
</dbReference>
<dbReference type="InterPro" id="IPR014258">
    <property type="entry name" value="CAP_domain_YkwD-like"/>
</dbReference>
<feature type="chain" id="PRO_5040983094" evidence="1">
    <location>
        <begin position="23"/>
        <end position="260"/>
    </location>
</feature>
<dbReference type="InterPro" id="IPR018392">
    <property type="entry name" value="LysM"/>
</dbReference>
<name>A0A9X1XAT4_9BACL</name>
<dbReference type="SUPFAM" id="SSF55797">
    <property type="entry name" value="PR-1-like"/>
    <property type="match status" value="1"/>
</dbReference>
<dbReference type="NCBIfam" id="TIGR02909">
    <property type="entry name" value="spore_YkwD"/>
    <property type="match status" value="1"/>
</dbReference>
<dbReference type="InterPro" id="IPR014044">
    <property type="entry name" value="CAP_dom"/>
</dbReference>
<evidence type="ECO:0000256" key="1">
    <source>
        <dbReference type="SAM" id="SignalP"/>
    </source>
</evidence>
<dbReference type="PANTHER" id="PTHR31157">
    <property type="entry name" value="SCP DOMAIN-CONTAINING PROTEIN"/>
    <property type="match status" value="1"/>
</dbReference>
<feature type="signal peptide" evidence="1">
    <location>
        <begin position="1"/>
        <end position="22"/>
    </location>
</feature>
<dbReference type="AlphaFoldDB" id="A0A9X1XAT4"/>
<proteinExistence type="predicted"/>
<dbReference type="EMBL" id="JAIWJX010000002">
    <property type="protein sequence ID" value="MCK6257467.1"/>
    <property type="molecule type" value="Genomic_DNA"/>
</dbReference>
<sequence length="260" mass="28881">MFFKTAALSLTAFLSMTTATFAASPYTAKPGDSIYKIAQAHQTSVKTIMNMNLLHQTMIYPGQVIYIPDHLALYTVRFGDTLYTISKKYGQSIQALILENPQIKNPSLLYPGQTIELPASNKTESQTFSQSAPSQQVNVSANAKEVASLVNQERNKQGLSPLTLSQKLSNVAQIKAKDMVERNYFSHTSPTYGSPFDMMKTFGISYTAAGENIAEGQRSPQQVMQDWMNSTGHRENILSSKYSQIGVGYYNGAWVQMFIR</sequence>
<evidence type="ECO:0000313" key="3">
    <source>
        <dbReference type="EMBL" id="MCK6257467.1"/>
    </source>
</evidence>
<dbReference type="SMART" id="SM00257">
    <property type="entry name" value="LysM"/>
    <property type="match status" value="2"/>
</dbReference>
<dbReference type="Gene3D" id="3.40.33.10">
    <property type="entry name" value="CAP"/>
    <property type="match status" value="1"/>
</dbReference>
<evidence type="ECO:0000313" key="4">
    <source>
        <dbReference type="Proteomes" id="UP001139011"/>
    </source>
</evidence>
<dbReference type="PROSITE" id="PS51782">
    <property type="entry name" value="LYSM"/>
    <property type="match status" value="2"/>
</dbReference>
<protein>
    <submittedName>
        <fullName evidence="3">LysM peptidoglycan-binding domain-containing protein</fullName>
    </submittedName>
</protein>
<dbReference type="Pfam" id="PF01476">
    <property type="entry name" value="LysM"/>
    <property type="match status" value="2"/>
</dbReference>
<gene>
    <name evidence="3" type="ORF">LCY76_12790</name>
</gene>
<dbReference type="SUPFAM" id="SSF54106">
    <property type="entry name" value="LysM domain"/>
    <property type="match status" value="2"/>
</dbReference>
<dbReference type="InterPro" id="IPR035940">
    <property type="entry name" value="CAP_sf"/>
</dbReference>
<feature type="domain" description="LysM" evidence="2">
    <location>
        <begin position="24"/>
        <end position="67"/>
    </location>
</feature>
<comment type="caution">
    <text evidence="3">The sequence shown here is derived from an EMBL/GenBank/DDBJ whole genome shotgun (WGS) entry which is preliminary data.</text>
</comment>
<reference evidence="3" key="1">
    <citation type="submission" date="2021-09" db="EMBL/GenBank/DDBJ databases">
        <title>Genome analysis of Fictibacillus sp. KIGAM418 isolated from marine sediment.</title>
        <authorList>
            <person name="Seo M.-J."/>
            <person name="Cho E.-S."/>
            <person name="Hwang C.Y."/>
        </authorList>
    </citation>
    <scope>NUCLEOTIDE SEQUENCE</scope>
    <source>
        <strain evidence="3">KIGAM418</strain>
    </source>
</reference>
<dbReference type="CDD" id="cd05379">
    <property type="entry name" value="CAP_bacterial"/>
    <property type="match status" value="1"/>
</dbReference>
<accession>A0A9X1XAT4</accession>
<evidence type="ECO:0000259" key="2">
    <source>
        <dbReference type="PROSITE" id="PS51782"/>
    </source>
</evidence>
<dbReference type="Gene3D" id="3.10.350.10">
    <property type="entry name" value="LysM domain"/>
    <property type="match status" value="2"/>
</dbReference>
<dbReference type="Pfam" id="PF00188">
    <property type="entry name" value="CAP"/>
    <property type="match status" value="1"/>
</dbReference>
<dbReference type="Proteomes" id="UP001139011">
    <property type="component" value="Unassembled WGS sequence"/>
</dbReference>
<dbReference type="CDD" id="cd00118">
    <property type="entry name" value="LysM"/>
    <property type="match status" value="2"/>
</dbReference>
<keyword evidence="4" id="KW-1185">Reference proteome</keyword>